<dbReference type="PANTHER" id="PTHR45651:SF68">
    <property type="entry name" value="ION TRANSPORT DOMAIN-CONTAINING PROTEIN"/>
    <property type="match status" value="1"/>
</dbReference>
<dbReference type="InterPro" id="IPR014710">
    <property type="entry name" value="RmlC-like_jellyroll"/>
</dbReference>
<dbReference type="AlphaFoldDB" id="A0A314V4B8"/>
<feature type="domain" description="Cyclic nucleotide-binding" evidence="3">
    <location>
        <begin position="1"/>
        <end position="78"/>
    </location>
</feature>
<dbReference type="STRING" id="2094558.A0A314V4B8"/>
<organism evidence="4 5">
    <name type="scientific">Prunus yedoensis var. nudiflora</name>
    <dbReference type="NCBI Taxonomy" id="2094558"/>
    <lineage>
        <taxon>Eukaryota</taxon>
        <taxon>Viridiplantae</taxon>
        <taxon>Streptophyta</taxon>
        <taxon>Embryophyta</taxon>
        <taxon>Tracheophyta</taxon>
        <taxon>Spermatophyta</taxon>
        <taxon>Magnoliopsida</taxon>
        <taxon>eudicotyledons</taxon>
        <taxon>Gunneridae</taxon>
        <taxon>Pentapetalae</taxon>
        <taxon>rosids</taxon>
        <taxon>fabids</taxon>
        <taxon>Rosales</taxon>
        <taxon>Rosaceae</taxon>
        <taxon>Amygdaloideae</taxon>
        <taxon>Amygdaleae</taxon>
        <taxon>Prunus</taxon>
    </lineage>
</organism>
<proteinExistence type="predicted"/>
<evidence type="ECO:0000313" key="4">
    <source>
        <dbReference type="EMBL" id="PQM42659.1"/>
    </source>
</evidence>
<dbReference type="Gene3D" id="2.60.120.10">
    <property type="entry name" value="Jelly Rolls"/>
    <property type="match status" value="1"/>
</dbReference>
<dbReference type="PANTHER" id="PTHR45651">
    <property type="entry name" value="CYCLIC NUCLEOTIDE-GATED ION CHANNEL 15-RELATED-RELATED"/>
    <property type="match status" value="1"/>
</dbReference>
<dbReference type="OrthoDB" id="1585300at2759"/>
<sequence>MICDYATPVMFPEDKIIFQRGHPLDRMLFILEGTVFTYSTTSNPGRTGASPSIDTKQLGRGQTYGEELLKWASPNKPRVDNDKFPTSTLNVKCHTKVEGFALSAKDLKSVASKCRRWWNLNNDP</sequence>
<keyword evidence="2" id="KW-0407">Ion channel</keyword>
<evidence type="ECO:0000259" key="3">
    <source>
        <dbReference type="PROSITE" id="PS50042"/>
    </source>
</evidence>
<dbReference type="InterPro" id="IPR000595">
    <property type="entry name" value="cNMP-bd_dom"/>
</dbReference>
<accession>A0A314V4B8</accession>
<gene>
    <name evidence="4" type="ORF">Pyn_16392</name>
</gene>
<dbReference type="Proteomes" id="UP000250321">
    <property type="component" value="Unassembled WGS sequence"/>
</dbReference>
<comment type="caution">
    <text evidence="4">The sequence shown here is derived from an EMBL/GenBank/DDBJ whole genome shotgun (WGS) entry which is preliminary data.</text>
</comment>
<evidence type="ECO:0000256" key="1">
    <source>
        <dbReference type="ARBA" id="ARBA00023286"/>
    </source>
</evidence>
<evidence type="ECO:0000313" key="5">
    <source>
        <dbReference type="Proteomes" id="UP000250321"/>
    </source>
</evidence>
<dbReference type="SUPFAM" id="SSF51206">
    <property type="entry name" value="cAMP-binding domain-like"/>
    <property type="match status" value="1"/>
</dbReference>
<keyword evidence="1" id="KW-1071">Ligand-gated ion channel</keyword>
<evidence type="ECO:0000256" key="2">
    <source>
        <dbReference type="ARBA" id="ARBA00023303"/>
    </source>
</evidence>
<keyword evidence="1" id="KW-0406">Ion transport</keyword>
<reference evidence="4 5" key="1">
    <citation type="submission" date="2018-02" db="EMBL/GenBank/DDBJ databases">
        <title>Draft genome of wild Prunus yedoensis var. nudiflora.</title>
        <authorList>
            <person name="Baek S."/>
            <person name="Kim J.-H."/>
            <person name="Choi K."/>
            <person name="Kim G.-B."/>
            <person name="Cho A."/>
            <person name="Jang H."/>
            <person name="Shin C.-H."/>
            <person name="Yu H.-J."/>
            <person name="Mun J.-H."/>
        </authorList>
    </citation>
    <scope>NUCLEOTIDE SEQUENCE [LARGE SCALE GENOMIC DNA]</scope>
    <source>
        <strain evidence="5">cv. Jeju island</strain>
        <tissue evidence="4">Leaf</tissue>
    </source>
</reference>
<keyword evidence="1" id="KW-0813">Transport</keyword>
<name>A0A314V4B8_PRUYE</name>
<dbReference type="InterPro" id="IPR018490">
    <property type="entry name" value="cNMP-bd_dom_sf"/>
</dbReference>
<dbReference type="GO" id="GO:0034220">
    <property type="term" value="P:monoatomic ion transmembrane transport"/>
    <property type="evidence" value="ECO:0007669"/>
    <property type="project" value="UniProtKB-KW"/>
</dbReference>
<dbReference type="PROSITE" id="PS50042">
    <property type="entry name" value="CNMP_BINDING_3"/>
    <property type="match status" value="1"/>
</dbReference>
<dbReference type="EMBL" id="PJQY01002787">
    <property type="protein sequence ID" value="PQM42659.1"/>
    <property type="molecule type" value="Genomic_DNA"/>
</dbReference>
<keyword evidence="5" id="KW-1185">Reference proteome</keyword>
<dbReference type="GO" id="GO:0016020">
    <property type="term" value="C:membrane"/>
    <property type="evidence" value="ECO:0007669"/>
    <property type="project" value="UniProtKB-SubCell"/>
</dbReference>
<protein>
    <submittedName>
        <fullName evidence="4">Cyclic nucleotide-gated ion channel 1-like</fullName>
    </submittedName>
</protein>